<comment type="caution">
    <text evidence="3">The sequence shown here is derived from an EMBL/GenBank/DDBJ whole genome shotgun (WGS) entry which is preliminary data.</text>
</comment>
<proteinExistence type="predicted"/>
<evidence type="ECO:0000313" key="3">
    <source>
        <dbReference type="EMBL" id="TWT57080.1"/>
    </source>
</evidence>
<feature type="region of interest" description="Disordered" evidence="1">
    <location>
        <begin position="116"/>
        <end position="163"/>
    </location>
</feature>
<dbReference type="InterPro" id="IPR050923">
    <property type="entry name" value="Cell_Proc_Reg/RNA_Proc"/>
</dbReference>
<dbReference type="AlphaFoldDB" id="A0A5C5X2L5"/>
<dbReference type="Proteomes" id="UP000317243">
    <property type="component" value="Unassembled WGS sequence"/>
</dbReference>
<accession>A0A5C5X2L5</accession>
<dbReference type="Gene3D" id="2.60.200.20">
    <property type="match status" value="1"/>
</dbReference>
<dbReference type="CDD" id="cd00060">
    <property type="entry name" value="FHA"/>
    <property type="match status" value="1"/>
</dbReference>
<name>A0A5C5X2L5_9PLAN</name>
<dbReference type="EMBL" id="SIHI01000001">
    <property type="protein sequence ID" value="TWT57080.1"/>
    <property type="molecule type" value="Genomic_DNA"/>
</dbReference>
<reference evidence="3 4" key="1">
    <citation type="submission" date="2019-02" db="EMBL/GenBank/DDBJ databases">
        <title>Deep-cultivation of Planctomycetes and their phenomic and genomic characterization uncovers novel biology.</title>
        <authorList>
            <person name="Wiegand S."/>
            <person name="Jogler M."/>
            <person name="Boedeker C."/>
            <person name="Pinto D."/>
            <person name="Vollmers J."/>
            <person name="Rivas-Marin E."/>
            <person name="Kohn T."/>
            <person name="Peeters S.H."/>
            <person name="Heuer A."/>
            <person name="Rast P."/>
            <person name="Oberbeckmann S."/>
            <person name="Bunk B."/>
            <person name="Jeske O."/>
            <person name="Meyerdierks A."/>
            <person name="Storesund J.E."/>
            <person name="Kallscheuer N."/>
            <person name="Luecker S."/>
            <person name="Lage O.M."/>
            <person name="Pohl T."/>
            <person name="Merkel B.J."/>
            <person name="Hornburger P."/>
            <person name="Mueller R.-W."/>
            <person name="Bruemmer F."/>
            <person name="Labrenz M."/>
            <person name="Spormann A.M."/>
            <person name="Op Den Camp H."/>
            <person name="Overmann J."/>
            <person name="Amann R."/>
            <person name="Jetten M.S.M."/>
            <person name="Mascher T."/>
            <person name="Medema M.H."/>
            <person name="Devos D.P."/>
            <person name="Kaster A.-K."/>
            <person name="Ovreas L."/>
            <person name="Rohde M."/>
            <person name="Galperin M.Y."/>
            <person name="Jogler C."/>
        </authorList>
    </citation>
    <scope>NUCLEOTIDE SEQUENCE [LARGE SCALE GENOMIC DNA]</scope>
    <source>
        <strain evidence="3 4">KOR42</strain>
    </source>
</reference>
<evidence type="ECO:0000313" key="4">
    <source>
        <dbReference type="Proteomes" id="UP000317243"/>
    </source>
</evidence>
<dbReference type="PANTHER" id="PTHR23308">
    <property type="entry name" value="NUCLEAR INHIBITOR OF PROTEIN PHOSPHATASE-1"/>
    <property type="match status" value="1"/>
</dbReference>
<dbReference type="InterPro" id="IPR000253">
    <property type="entry name" value="FHA_dom"/>
</dbReference>
<gene>
    <name evidence="3" type="primary">garA_2</name>
    <name evidence="3" type="ORF">KOR42_04380</name>
</gene>
<dbReference type="InterPro" id="IPR008984">
    <property type="entry name" value="SMAD_FHA_dom_sf"/>
</dbReference>
<protein>
    <submittedName>
        <fullName evidence="3">Glycogen accumulation regulator GarA</fullName>
    </submittedName>
</protein>
<evidence type="ECO:0000256" key="1">
    <source>
        <dbReference type="SAM" id="MobiDB-lite"/>
    </source>
</evidence>
<dbReference type="Pfam" id="PF00498">
    <property type="entry name" value="FHA"/>
    <property type="match status" value="1"/>
</dbReference>
<sequence length="163" mass="17299">MLPCVTECHDSGFRFPIVLARSMIAQLIPIDGSPPITLNRSLTIVGRKADLCDLILENASVSKLHCAVAKTDGLLFIRDLGSTNGTKVNGQKVTRGALLPGDELSFANVRFRVHLGPSPESGSQNTGEILESLEIPPSDDDGSGELVGVDSETGLPFLSDDLE</sequence>
<organism evidence="3 4">
    <name type="scientific">Thalassoglobus neptunius</name>
    <dbReference type="NCBI Taxonomy" id="1938619"/>
    <lineage>
        <taxon>Bacteria</taxon>
        <taxon>Pseudomonadati</taxon>
        <taxon>Planctomycetota</taxon>
        <taxon>Planctomycetia</taxon>
        <taxon>Planctomycetales</taxon>
        <taxon>Planctomycetaceae</taxon>
        <taxon>Thalassoglobus</taxon>
    </lineage>
</organism>
<keyword evidence="4" id="KW-1185">Reference proteome</keyword>
<evidence type="ECO:0000259" key="2">
    <source>
        <dbReference type="PROSITE" id="PS50006"/>
    </source>
</evidence>
<dbReference type="SUPFAM" id="SSF49879">
    <property type="entry name" value="SMAD/FHA domain"/>
    <property type="match status" value="1"/>
</dbReference>
<feature type="domain" description="FHA" evidence="2">
    <location>
        <begin position="43"/>
        <end position="93"/>
    </location>
</feature>
<dbReference type="PROSITE" id="PS50006">
    <property type="entry name" value="FHA_DOMAIN"/>
    <property type="match status" value="1"/>
</dbReference>
<dbReference type="SMART" id="SM00240">
    <property type="entry name" value="FHA"/>
    <property type="match status" value="1"/>
</dbReference>